<name>A0A9P6RVL5_9FUNG</name>
<evidence type="ECO:0000313" key="17">
    <source>
        <dbReference type="EMBL" id="KAG0329605.1"/>
    </source>
</evidence>
<comment type="pathway">
    <text evidence="3">tRNA modification; 5-methoxycarbonylmethyl-2-thiouridine-tRNA biosynthesis.</text>
</comment>
<dbReference type="InterPro" id="IPR018359">
    <property type="entry name" value="Bromodomain_CS"/>
</dbReference>
<feature type="repeat" description="WD" evidence="13">
    <location>
        <begin position="1747"/>
        <end position="1788"/>
    </location>
</feature>
<evidence type="ECO:0000259" key="15">
    <source>
        <dbReference type="PROSITE" id="PS50014"/>
    </source>
</evidence>
<evidence type="ECO:0000256" key="2">
    <source>
        <dbReference type="ARBA" id="ARBA00004496"/>
    </source>
</evidence>
<dbReference type="PROSITE" id="PS51038">
    <property type="entry name" value="BAH"/>
    <property type="match status" value="1"/>
</dbReference>
<dbReference type="InterPro" id="IPR036427">
    <property type="entry name" value="Bromodomain-like_sf"/>
</dbReference>
<feature type="repeat" description="WD" evidence="13">
    <location>
        <begin position="1149"/>
        <end position="1163"/>
    </location>
</feature>
<dbReference type="PROSITE" id="PS50294">
    <property type="entry name" value="WD_REPEATS_REGION"/>
    <property type="match status" value="1"/>
</dbReference>
<feature type="compositionally biased region" description="Basic and acidic residues" evidence="14">
    <location>
        <begin position="827"/>
        <end position="836"/>
    </location>
</feature>
<comment type="similarity">
    <text evidence="4">Belongs to the WD repeat ELP2 family.</text>
</comment>
<evidence type="ECO:0000256" key="12">
    <source>
        <dbReference type="PROSITE-ProRule" id="PRU00035"/>
    </source>
</evidence>
<feature type="region of interest" description="Disordered" evidence="14">
    <location>
        <begin position="403"/>
        <end position="486"/>
    </location>
</feature>
<dbReference type="InterPro" id="IPR001680">
    <property type="entry name" value="WD40_rpt"/>
</dbReference>
<dbReference type="SMART" id="SM00297">
    <property type="entry name" value="BROMO"/>
    <property type="match status" value="2"/>
</dbReference>
<comment type="caution">
    <text evidence="17">The sequence shown here is derived from an EMBL/GenBank/DDBJ whole genome shotgun (WGS) entry which is preliminary data.</text>
</comment>
<dbReference type="CDD" id="cd04717">
    <property type="entry name" value="BAH_polybromo"/>
    <property type="match status" value="1"/>
</dbReference>
<feature type="compositionally biased region" description="Low complexity" evidence="14">
    <location>
        <begin position="842"/>
        <end position="863"/>
    </location>
</feature>
<feature type="compositionally biased region" description="Low complexity" evidence="14">
    <location>
        <begin position="590"/>
        <end position="599"/>
    </location>
</feature>
<evidence type="ECO:0000256" key="3">
    <source>
        <dbReference type="ARBA" id="ARBA00005043"/>
    </source>
</evidence>
<dbReference type="GO" id="GO:0033588">
    <property type="term" value="C:elongator holoenzyme complex"/>
    <property type="evidence" value="ECO:0007669"/>
    <property type="project" value="InterPro"/>
</dbReference>
<feature type="repeat" description="WD" evidence="13">
    <location>
        <begin position="1073"/>
        <end position="1112"/>
    </location>
</feature>
<evidence type="ECO:0000256" key="14">
    <source>
        <dbReference type="SAM" id="MobiDB-lite"/>
    </source>
</evidence>
<dbReference type="InterPro" id="IPR011047">
    <property type="entry name" value="Quinoprotein_ADH-like_sf"/>
</dbReference>
<proteinExistence type="inferred from homology"/>
<dbReference type="OrthoDB" id="27911at2759"/>
<keyword evidence="10 12" id="KW-0103">Bromodomain</keyword>
<dbReference type="InterPro" id="IPR001025">
    <property type="entry name" value="BAH_dom"/>
</dbReference>
<feature type="region of interest" description="Disordered" evidence="14">
    <location>
        <begin position="816"/>
        <end position="863"/>
    </location>
</feature>
<sequence>MPPLRTKSAAAKGPASIAEGLPLHSKQEAMALILDRLEDLTDKSGRSVSDLFLELPDREDYPDYYAIIKKPIALDTIRERLTTGKYENATIEDFGRDLRTMTANAKSYNRDGSMVYRDATTLEFSTEFCLRILDVIVKHEDKSGRQLAELFLELPSKEEYPDYYEDIEKPIAIDIIERNIDKGKYPTLESFEKDVNLMFDNAKLYNAEGSDVYLDAEALQQLFWKTIGKNGRGRMAKGKRQRKHENELSEVVHLGETYQVGDFVHIQNDSDPSKPTIGLIFSLWQDEKGILGMDASWFLRPEHIVHPYASRFYPGEVVKASGLHEHLVSDIQGRCFVLQTKDYIRGRPMNCKPGQSIYLCEQRYNDSYKSVSKIKNWATCLPPGHKPGDIQLRLHPQPLTIKKLPSASMVDKAGKVDNSESISRGPTPRRTSSTYASSPELSSEPEANPEPEPSPEPEPPRPARQNKRKSSHMLTESSPSDAIMPGIPTKVKLARTEPPFEVAHLERQPPFTTPSPSAGLPSQLSAPPLSSHGHFRCNYPNLFTKQYCTAVLSTEEDLREHMAIEHTSTPNISTSSPALKRGRPKKSPSDIDPQISIPPTGSTAVDHSGYQRGSSYNSYNHAGSYGSSQYRPPLHGEYPVAPYQSSQPQQSLHYAHHAHHSLQQEASYSQPSQPQRYPPNYEYEQSYEYGSVHPMHSQPVHTQPQEQGYHYGRAMYQQGHLGQEYPSHPQSPYVHDYSQPYSAAQGVYPQQQQHGQTYTHHSYQNQSRHLPPPHASSQNLLDRDRRLSHDQQLAQDHRLAQQQQVVQQQYAVQQRQFAHQHAQQDQLAHHQQDGYGRRSMSQSRGISPQLQQQQPQYAPQSPVSIAASQPYASVIPLYQQQPYTAPTSLANGTRGHASYPNISSRGSVSTVINAMEGVGLGLSGVSASDRGHVTVPMSSANAVSPEEYSLKGVHEHGNSTPGSGGVPETATGRGYGAGMGLSLGMSNNGVAASASALEGGAVYGSNESMPVALPRINATTTMEATQEFISVGCNRLTQALAWGADGLAAFGAHHAVALYYPMDPAKKGVHATLQGHTDRVNCVNFINRGQELDQKNVAIVSGSADKTARVWKRHSVRGWVCSAVLEGHPGSVFPIGVVKARVIQGETDMFATGSGDGSIRIWERTEVDDTTDNVTCIQTIQVGKKYAQSIAISYLPNTNVPVMAVGSTDNRISIYVMQSKQFTLVLSLQGHDNWVRSLDFATFTKDEETSEAGSAAAQFSKSNNDGSHHHSLQDGDLLLASGSQDKYIRLWRISPVEKAEVVREDGAQNGSDSGLTQDMLKSLEEMSKFGTQLSTKAHVIEVALDSSETKRFSVIFEALLLGHDDWVYTVSWQPPMLLNGKYHQPMSLLSASTDQSMMIWKPDESTGVWINNTQVGEVGGNTIGFYGGLFGPDGRWILAYGYHGAFHIWKNEGNEIGDRWVPQVPASGHYASVQDLTWDPTQSYIVSVSLDQTSRLFSPWKHTDEASGTTVSTWHEIARPQIHGYDVQCIAFSDKWTYVSGSDEKVLRVFDAPQTFVRSLAGLTGNDDILVEESSRPVGANLPALGLSNKAVFENDIASMVEAQESEDYLSQQAFVSTGATPKSLVETLTHPPFEEHLLQHTLWPEVEKLFGHGYEIMCVDASHDGKWIASACKAHTPDQAGVRLFDAKTWKQTPTPLVSHTLTVTKVKFSHNDKYLLSISRDRLWSLFERVEDPNATDPYKFVASNKAHARILWDCSWSHDDTLFATGSRDKTVKIWAAHSPSTSVATIKLPEAVTAVEFAPSVPGREQATKEHVLAVGLEDGRIFLFRCLADNPGEWAPLGEIQREYVALDSKKLMIHGAV</sequence>
<dbReference type="GO" id="GO:0005737">
    <property type="term" value="C:cytoplasm"/>
    <property type="evidence" value="ECO:0007669"/>
    <property type="project" value="UniProtKB-SubCell"/>
</dbReference>
<dbReference type="Gene3D" id="1.20.920.10">
    <property type="entry name" value="Bromodomain-like"/>
    <property type="match status" value="2"/>
</dbReference>
<dbReference type="FunFam" id="2.130.10.10:FF:000400">
    <property type="entry name" value="Elongator acetyltransferase complex subunit 2"/>
    <property type="match status" value="1"/>
</dbReference>
<feature type="region of interest" description="Disordered" evidence="14">
    <location>
        <begin position="505"/>
        <end position="526"/>
    </location>
</feature>
<feature type="region of interest" description="Disordered" evidence="14">
    <location>
        <begin position="564"/>
        <end position="680"/>
    </location>
</feature>
<evidence type="ECO:0000256" key="10">
    <source>
        <dbReference type="ARBA" id="ARBA00023117"/>
    </source>
</evidence>
<dbReference type="Pfam" id="PF00400">
    <property type="entry name" value="WD40"/>
    <property type="match status" value="5"/>
</dbReference>
<feature type="domain" description="Bromo" evidence="15">
    <location>
        <begin position="143"/>
        <end position="213"/>
    </location>
</feature>
<feature type="compositionally biased region" description="Low complexity" evidence="14">
    <location>
        <begin position="437"/>
        <end position="446"/>
    </location>
</feature>
<feature type="domain" description="BAH" evidence="16">
    <location>
        <begin position="256"/>
        <end position="375"/>
    </location>
</feature>
<evidence type="ECO:0000256" key="4">
    <source>
        <dbReference type="ARBA" id="ARBA00005881"/>
    </source>
</evidence>
<evidence type="ECO:0000256" key="9">
    <source>
        <dbReference type="ARBA" id="ARBA00022853"/>
    </source>
</evidence>
<keyword evidence="7 13" id="KW-0853">WD repeat</keyword>
<organism evidence="17 18">
    <name type="scientific">Dissophora globulifera</name>
    <dbReference type="NCBI Taxonomy" id="979702"/>
    <lineage>
        <taxon>Eukaryota</taxon>
        <taxon>Fungi</taxon>
        <taxon>Fungi incertae sedis</taxon>
        <taxon>Mucoromycota</taxon>
        <taxon>Mortierellomycotina</taxon>
        <taxon>Mortierellomycetes</taxon>
        <taxon>Mortierellales</taxon>
        <taxon>Mortierellaceae</taxon>
        <taxon>Dissophora</taxon>
    </lineage>
</organism>
<dbReference type="SMART" id="SM00320">
    <property type="entry name" value="WD40"/>
    <property type="match status" value="12"/>
</dbReference>
<dbReference type="PANTHER" id="PTHR44111:SF1">
    <property type="entry name" value="ELONGATOR COMPLEX PROTEIN 2"/>
    <property type="match status" value="1"/>
</dbReference>
<evidence type="ECO:0000313" key="18">
    <source>
        <dbReference type="Proteomes" id="UP000738325"/>
    </source>
</evidence>
<feature type="compositionally biased region" description="Low complexity" evidence="14">
    <location>
        <begin position="816"/>
        <end position="826"/>
    </location>
</feature>
<dbReference type="InterPro" id="IPR015943">
    <property type="entry name" value="WD40/YVTN_repeat-like_dom_sf"/>
</dbReference>
<dbReference type="Gene3D" id="2.130.10.10">
    <property type="entry name" value="YVTN repeat-like/Quinoprotein amine dehydrogenase"/>
    <property type="match status" value="4"/>
</dbReference>
<gene>
    <name evidence="17" type="primary">ELP2</name>
    <name evidence="17" type="ORF">BGZ99_001212</name>
</gene>
<dbReference type="InterPro" id="IPR043151">
    <property type="entry name" value="BAH_sf"/>
</dbReference>
<evidence type="ECO:0000256" key="5">
    <source>
        <dbReference type="ARBA" id="ARBA00020267"/>
    </source>
</evidence>
<evidence type="ECO:0000256" key="11">
    <source>
        <dbReference type="ARBA" id="ARBA00023242"/>
    </source>
</evidence>
<protein>
    <recommendedName>
        <fullName evidence="5">Elongator complex protein 2</fullName>
    </recommendedName>
</protein>
<dbReference type="SMART" id="SM00439">
    <property type="entry name" value="BAH"/>
    <property type="match status" value="1"/>
</dbReference>
<feature type="domain" description="Bromo" evidence="15">
    <location>
        <begin position="44"/>
        <end position="116"/>
    </location>
</feature>
<evidence type="ECO:0000256" key="7">
    <source>
        <dbReference type="ARBA" id="ARBA00022574"/>
    </source>
</evidence>
<feature type="region of interest" description="Disordered" evidence="14">
    <location>
        <begin position="952"/>
        <end position="971"/>
    </location>
</feature>
<dbReference type="InterPro" id="IPR001487">
    <property type="entry name" value="Bromodomain"/>
</dbReference>
<dbReference type="InterPro" id="IPR037289">
    <property type="entry name" value="Elp2"/>
</dbReference>
<dbReference type="GO" id="GO:0003682">
    <property type="term" value="F:chromatin binding"/>
    <property type="evidence" value="ECO:0007669"/>
    <property type="project" value="InterPro"/>
</dbReference>
<evidence type="ECO:0000256" key="1">
    <source>
        <dbReference type="ARBA" id="ARBA00004123"/>
    </source>
</evidence>
<dbReference type="PANTHER" id="PTHR44111">
    <property type="entry name" value="ELONGATOR COMPLEX PROTEIN 2"/>
    <property type="match status" value="1"/>
</dbReference>
<evidence type="ECO:0000259" key="16">
    <source>
        <dbReference type="PROSITE" id="PS51038"/>
    </source>
</evidence>
<evidence type="ECO:0000256" key="6">
    <source>
        <dbReference type="ARBA" id="ARBA00022490"/>
    </source>
</evidence>
<feature type="compositionally biased region" description="Polar residues" evidence="14">
    <location>
        <begin position="566"/>
        <end position="577"/>
    </location>
</feature>
<reference evidence="17" key="1">
    <citation type="journal article" date="2020" name="Fungal Divers.">
        <title>Resolving the Mortierellaceae phylogeny through synthesis of multi-gene phylogenetics and phylogenomics.</title>
        <authorList>
            <person name="Vandepol N."/>
            <person name="Liber J."/>
            <person name="Desiro A."/>
            <person name="Na H."/>
            <person name="Kennedy M."/>
            <person name="Barry K."/>
            <person name="Grigoriev I.V."/>
            <person name="Miller A.N."/>
            <person name="O'Donnell K."/>
            <person name="Stajich J.E."/>
            <person name="Bonito G."/>
        </authorList>
    </citation>
    <scope>NUCLEOTIDE SEQUENCE</scope>
    <source>
        <strain evidence="17">REB-010B</strain>
    </source>
</reference>
<feature type="repeat" description="WD" evidence="13">
    <location>
        <begin position="1466"/>
        <end position="1498"/>
    </location>
</feature>
<feature type="compositionally biased region" description="Low complexity" evidence="14">
    <location>
        <begin position="514"/>
        <end position="526"/>
    </location>
</feature>
<dbReference type="Pfam" id="PF00439">
    <property type="entry name" value="Bromodomain"/>
    <property type="match status" value="2"/>
</dbReference>
<dbReference type="SUPFAM" id="SSF47370">
    <property type="entry name" value="Bromodomain"/>
    <property type="match status" value="2"/>
</dbReference>
<evidence type="ECO:0000256" key="8">
    <source>
        <dbReference type="ARBA" id="ARBA00022737"/>
    </source>
</evidence>
<dbReference type="Gene3D" id="2.30.30.490">
    <property type="match status" value="1"/>
</dbReference>
<dbReference type="GO" id="GO:0005634">
    <property type="term" value="C:nucleus"/>
    <property type="evidence" value="ECO:0007669"/>
    <property type="project" value="UniProtKB-SubCell"/>
</dbReference>
<dbReference type="SUPFAM" id="SSF50974">
    <property type="entry name" value="Nitrous oxide reductase, N-terminal domain"/>
    <property type="match status" value="1"/>
</dbReference>
<keyword evidence="8" id="KW-0677">Repeat</keyword>
<dbReference type="Pfam" id="PF01426">
    <property type="entry name" value="BAH"/>
    <property type="match status" value="1"/>
</dbReference>
<feature type="region of interest" description="Disordered" evidence="14">
    <location>
        <begin position="746"/>
        <end position="779"/>
    </location>
</feature>
<keyword evidence="9" id="KW-0156">Chromatin regulator</keyword>
<dbReference type="PROSITE" id="PS50014">
    <property type="entry name" value="BROMODOMAIN_2"/>
    <property type="match status" value="2"/>
</dbReference>
<dbReference type="PRINTS" id="PR00503">
    <property type="entry name" value="BROMODOMAIN"/>
</dbReference>
<keyword evidence="6" id="KW-0963">Cytoplasm</keyword>
<accession>A0A9P6RVL5</accession>
<feature type="compositionally biased region" description="Low complexity" evidence="14">
    <location>
        <begin position="746"/>
        <end position="764"/>
    </location>
</feature>
<dbReference type="EMBL" id="JAAAIP010000013">
    <property type="protein sequence ID" value="KAG0329605.1"/>
    <property type="molecule type" value="Genomic_DNA"/>
</dbReference>
<dbReference type="GO" id="GO:0006325">
    <property type="term" value="P:chromatin organization"/>
    <property type="evidence" value="ECO:0007669"/>
    <property type="project" value="UniProtKB-KW"/>
</dbReference>
<keyword evidence="18" id="KW-1185">Reference proteome</keyword>
<dbReference type="InterPro" id="IPR011045">
    <property type="entry name" value="N2O_reductase_N"/>
</dbReference>
<dbReference type="PROSITE" id="PS00633">
    <property type="entry name" value="BROMODOMAIN_1"/>
    <property type="match status" value="1"/>
</dbReference>
<dbReference type="SUPFAM" id="SSF50998">
    <property type="entry name" value="Quinoprotein alcohol dehydrogenase-like"/>
    <property type="match status" value="1"/>
</dbReference>
<dbReference type="Proteomes" id="UP000738325">
    <property type="component" value="Unassembled WGS sequence"/>
</dbReference>
<evidence type="ECO:0000256" key="13">
    <source>
        <dbReference type="PROSITE-ProRule" id="PRU00221"/>
    </source>
</evidence>
<keyword evidence="11" id="KW-0539">Nucleus</keyword>
<feature type="compositionally biased region" description="Polar residues" evidence="14">
    <location>
        <begin position="419"/>
        <end position="436"/>
    </location>
</feature>
<feature type="compositionally biased region" description="Low complexity" evidence="14">
    <location>
        <begin position="661"/>
        <end position="680"/>
    </location>
</feature>
<dbReference type="GO" id="GO:0002098">
    <property type="term" value="P:tRNA wobble uridine modification"/>
    <property type="evidence" value="ECO:0007669"/>
    <property type="project" value="InterPro"/>
</dbReference>
<comment type="subcellular location">
    <subcellularLocation>
        <location evidence="2">Cytoplasm</location>
    </subcellularLocation>
    <subcellularLocation>
        <location evidence="1">Nucleus</location>
    </subcellularLocation>
</comment>
<dbReference type="PROSITE" id="PS50082">
    <property type="entry name" value="WD_REPEATS_2"/>
    <property type="match status" value="4"/>
</dbReference>
<feature type="compositionally biased region" description="Polar residues" evidence="14">
    <location>
        <begin position="600"/>
        <end position="630"/>
    </location>
</feature>